<accession>A0ABT1Y913</accession>
<dbReference type="InterPro" id="IPR036676">
    <property type="entry name" value="PurM-like_C_sf"/>
</dbReference>
<dbReference type="Gene3D" id="3.90.650.10">
    <property type="entry name" value="PurM-like C-terminal domain"/>
    <property type="match status" value="1"/>
</dbReference>
<dbReference type="InterPro" id="IPR011854">
    <property type="entry name" value="HypE"/>
</dbReference>
<evidence type="ECO:0000259" key="3">
    <source>
        <dbReference type="Pfam" id="PF02769"/>
    </source>
</evidence>
<sequence length="333" mass="35924">MDEKINLAHGDGGVDTQGLIRNLFYQYFDEPLSNSMPDSFVFEAGQHKLAFTTDSFVVKPLFFRGGNIGKLAVCGTINDLATAGARPLFLSAGFIIEEGFSMEKLHLIAKSMSDICQETGAKIVTGDTKVVERGNVDGLFINTSGIGIVSDNYHPQQAEPGDEIIITGGIGEHGTSILLARYDLGMETKLTSDCAPMSFLINGLGEHLKHVKLMKDPTRGGIATSLNEIAAEQALEVELNEKAIPVKSEVDAIGDILGIDPLYLASEGRMLIVAEKGWGEKMLHQIKALDYCGEAQIIGRFTSGHQGMVSMKTLIGGKRIVPILEGQMLPRIC</sequence>
<dbReference type="InterPro" id="IPR016188">
    <property type="entry name" value="PurM-like_N"/>
</dbReference>
<evidence type="ECO:0000259" key="2">
    <source>
        <dbReference type="Pfam" id="PF00586"/>
    </source>
</evidence>
<dbReference type="SUPFAM" id="SSF55326">
    <property type="entry name" value="PurM N-terminal domain-like"/>
    <property type="match status" value="1"/>
</dbReference>
<dbReference type="PIRSF" id="PIRSF005644">
    <property type="entry name" value="Hdrgns_mtr_HypE"/>
    <property type="match status" value="1"/>
</dbReference>
<dbReference type="PANTHER" id="PTHR30303:SF0">
    <property type="entry name" value="CARBAMOYL DEHYDRATASE HYPE"/>
    <property type="match status" value="1"/>
</dbReference>
<comment type="similarity">
    <text evidence="1">Belongs to the HypE family.</text>
</comment>
<protein>
    <submittedName>
        <fullName evidence="4">Hydrogenase expression/formation protein HypE</fullName>
    </submittedName>
</protein>
<comment type="caution">
    <text evidence="4">The sequence shown here is derived from an EMBL/GenBank/DDBJ whole genome shotgun (WGS) entry which is preliminary data.</text>
</comment>
<gene>
    <name evidence="4" type="primary">hypE</name>
    <name evidence="4" type="ORF">NVS47_13920</name>
</gene>
<keyword evidence="5" id="KW-1185">Reference proteome</keyword>
<feature type="domain" description="PurM-like C-terminal" evidence="3">
    <location>
        <begin position="159"/>
        <end position="307"/>
    </location>
</feature>
<dbReference type="Pfam" id="PF02769">
    <property type="entry name" value="AIRS_C"/>
    <property type="match status" value="1"/>
</dbReference>
<organism evidence="4 5">
    <name type="scientific">Dehalobacterium formicoaceticum</name>
    <dbReference type="NCBI Taxonomy" id="51515"/>
    <lineage>
        <taxon>Bacteria</taxon>
        <taxon>Bacillati</taxon>
        <taxon>Bacillota</taxon>
        <taxon>Clostridia</taxon>
        <taxon>Eubacteriales</taxon>
        <taxon>Peptococcaceae</taxon>
        <taxon>Dehalobacterium</taxon>
    </lineage>
</organism>
<reference evidence="4 5" key="1">
    <citation type="submission" date="2022-08" db="EMBL/GenBank/DDBJ databases">
        <title>Proteogenomics of the novel Dehalobacterium formicoaceticum strain EZ94 highlights a key role of methyltransferases during anaerobic dichloromethane degradation.</title>
        <authorList>
            <person name="Wasmund K."/>
        </authorList>
    </citation>
    <scope>NUCLEOTIDE SEQUENCE [LARGE SCALE GENOMIC DNA]</scope>
    <source>
        <strain evidence="4 5">EZ94</strain>
    </source>
</reference>
<dbReference type="InterPro" id="IPR036921">
    <property type="entry name" value="PurM-like_N_sf"/>
</dbReference>
<proteinExistence type="inferred from homology"/>
<name>A0ABT1Y913_9FIRM</name>
<dbReference type="Proteomes" id="UP001524944">
    <property type="component" value="Unassembled WGS sequence"/>
</dbReference>
<dbReference type="PANTHER" id="PTHR30303">
    <property type="entry name" value="HYDROGENASE ISOENZYMES FORMATION PROTEIN HYPE"/>
    <property type="match status" value="1"/>
</dbReference>
<dbReference type="NCBIfam" id="TIGR02124">
    <property type="entry name" value="hypE"/>
    <property type="match status" value="1"/>
</dbReference>
<dbReference type="Gene3D" id="3.30.1330.10">
    <property type="entry name" value="PurM-like, N-terminal domain"/>
    <property type="match status" value="1"/>
</dbReference>
<dbReference type="Pfam" id="PF00586">
    <property type="entry name" value="AIRS"/>
    <property type="match status" value="1"/>
</dbReference>
<dbReference type="EMBL" id="JANPWE010000008">
    <property type="protein sequence ID" value="MCR6546595.1"/>
    <property type="molecule type" value="Genomic_DNA"/>
</dbReference>
<dbReference type="CDD" id="cd02197">
    <property type="entry name" value="HypE"/>
    <property type="match status" value="1"/>
</dbReference>
<dbReference type="InterPro" id="IPR010918">
    <property type="entry name" value="PurM-like_C_dom"/>
</dbReference>
<evidence type="ECO:0000256" key="1">
    <source>
        <dbReference type="ARBA" id="ARBA00006243"/>
    </source>
</evidence>
<evidence type="ECO:0000313" key="5">
    <source>
        <dbReference type="Proteomes" id="UP001524944"/>
    </source>
</evidence>
<evidence type="ECO:0000313" key="4">
    <source>
        <dbReference type="EMBL" id="MCR6546595.1"/>
    </source>
</evidence>
<dbReference type="SUPFAM" id="SSF56042">
    <property type="entry name" value="PurM C-terminal domain-like"/>
    <property type="match status" value="1"/>
</dbReference>
<feature type="domain" description="PurM-like N-terminal" evidence="2">
    <location>
        <begin position="41"/>
        <end position="149"/>
    </location>
</feature>